<dbReference type="EMBL" id="BPLQ01003042">
    <property type="protein sequence ID" value="GIX97494.1"/>
    <property type="molecule type" value="Genomic_DNA"/>
</dbReference>
<sequence length="116" mass="13190">MLAQKQKAPTVNLEFHPVDVSSIFTTVSCPLPQKTPLPRVVFEPTVTFRIPHYASKVRAEKCIAFLRGGKKDEEEGEIAFLRENMGIFRVLLCSNSASIRVRGYLEKIMFHAIRKI</sequence>
<comment type="caution">
    <text evidence="1">The sequence shown here is derived from an EMBL/GenBank/DDBJ whole genome shotgun (WGS) entry which is preliminary data.</text>
</comment>
<accession>A0AAV4PK97</accession>
<dbReference type="AlphaFoldDB" id="A0AAV4PK97"/>
<organism evidence="1 2">
    <name type="scientific">Caerostris darwini</name>
    <dbReference type="NCBI Taxonomy" id="1538125"/>
    <lineage>
        <taxon>Eukaryota</taxon>
        <taxon>Metazoa</taxon>
        <taxon>Ecdysozoa</taxon>
        <taxon>Arthropoda</taxon>
        <taxon>Chelicerata</taxon>
        <taxon>Arachnida</taxon>
        <taxon>Araneae</taxon>
        <taxon>Araneomorphae</taxon>
        <taxon>Entelegynae</taxon>
        <taxon>Araneoidea</taxon>
        <taxon>Araneidae</taxon>
        <taxon>Caerostris</taxon>
    </lineage>
</organism>
<protein>
    <submittedName>
        <fullName evidence="1">Uncharacterized protein</fullName>
    </submittedName>
</protein>
<proteinExistence type="predicted"/>
<name>A0AAV4PK97_9ARAC</name>
<reference evidence="1 2" key="1">
    <citation type="submission" date="2021-06" db="EMBL/GenBank/DDBJ databases">
        <title>Caerostris darwini draft genome.</title>
        <authorList>
            <person name="Kono N."/>
            <person name="Arakawa K."/>
        </authorList>
    </citation>
    <scope>NUCLEOTIDE SEQUENCE [LARGE SCALE GENOMIC DNA]</scope>
</reference>
<keyword evidence="2" id="KW-1185">Reference proteome</keyword>
<evidence type="ECO:0000313" key="2">
    <source>
        <dbReference type="Proteomes" id="UP001054837"/>
    </source>
</evidence>
<dbReference type="Proteomes" id="UP001054837">
    <property type="component" value="Unassembled WGS sequence"/>
</dbReference>
<evidence type="ECO:0000313" key="1">
    <source>
        <dbReference type="EMBL" id="GIX97494.1"/>
    </source>
</evidence>
<gene>
    <name evidence="1" type="ORF">CDAR_296531</name>
</gene>